<dbReference type="PROSITE" id="PS50110">
    <property type="entry name" value="RESPONSE_REGULATORY"/>
    <property type="match status" value="1"/>
</dbReference>
<dbReference type="PROSITE" id="PS50112">
    <property type="entry name" value="PAS"/>
    <property type="match status" value="2"/>
</dbReference>
<dbReference type="Pfam" id="PF13426">
    <property type="entry name" value="PAS_9"/>
    <property type="match status" value="1"/>
</dbReference>
<accession>A0ABX5CPB2</accession>
<dbReference type="Gene3D" id="3.30.565.10">
    <property type="entry name" value="Histidine kinase-like ATPase, C-terminal domain"/>
    <property type="match status" value="1"/>
</dbReference>
<dbReference type="SUPFAM" id="SSF47384">
    <property type="entry name" value="Homodimeric domain of signal transducing histidine kinase"/>
    <property type="match status" value="1"/>
</dbReference>
<dbReference type="Gene3D" id="1.10.287.130">
    <property type="match status" value="1"/>
</dbReference>
<dbReference type="InterPro" id="IPR003594">
    <property type="entry name" value="HATPase_dom"/>
</dbReference>
<feature type="modified residue" description="4-aspartylphosphate" evidence="5">
    <location>
        <position position="841"/>
    </location>
</feature>
<dbReference type="Pfam" id="PF00512">
    <property type="entry name" value="HisKA"/>
    <property type="match status" value="1"/>
</dbReference>
<dbReference type="EC" id="2.7.13.3" evidence="2"/>
<dbReference type="PROSITE" id="PS50113">
    <property type="entry name" value="PAC"/>
    <property type="match status" value="1"/>
</dbReference>
<keyword evidence="11" id="KW-1185">Reference proteome</keyword>
<feature type="domain" description="Histidine kinase" evidence="6">
    <location>
        <begin position="417"/>
        <end position="633"/>
    </location>
</feature>
<dbReference type="InterPro" id="IPR013656">
    <property type="entry name" value="PAS_4"/>
</dbReference>
<gene>
    <name evidence="10" type="ORF">C6Y39_07850</name>
</gene>
<dbReference type="CDD" id="cd00130">
    <property type="entry name" value="PAS"/>
    <property type="match status" value="2"/>
</dbReference>
<dbReference type="SUPFAM" id="SSF55785">
    <property type="entry name" value="PYP-like sensor domain (PAS domain)"/>
    <property type="match status" value="2"/>
</dbReference>
<comment type="catalytic activity">
    <reaction evidence="1">
        <text>ATP + protein L-histidine = ADP + protein N-phospho-L-histidine.</text>
        <dbReference type="EC" id="2.7.13.3"/>
    </reaction>
</comment>
<dbReference type="InterPro" id="IPR036097">
    <property type="entry name" value="HisK_dim/P_sf"/>
</dbReference>
<evidence type="ECO:0000256" key="1">
    <source>
        <dbReference type="ARBA" id="ARBA00000085"/>
    </source>
</evidence>
<evidence type="ECO:0000256" key="4">
    <source>
        <dbReference type="ARBA" id="ARBA00023012"/>
    </source>
</evidence>
<dbReference type="InterPro" id="IPR001789">
    <property type="entry name" value="Sig_transdc_resp-reg_receiver"/>
</dbReference>
<dbReference type="CDD" id="cd17546">
    <property type="entry name" value="REC_hyHK_CKI1_RcsC-like"/>
    <property type="match status" value="1"/>
</dbReference>
<dbReference type="PANTHER" id="PTHR45339:SF1">
    <property type="entry name" value="HYBRID SIGNAL TRANSDUCTION HISTIDINE KINASE J"/>
    <property type="match status" value="1"/>
</dbReference>
<dbReference type="SMART" id="SM00091">
    <property type="entry name" value="PAS"/>
    <property type="match status" value="2"/>
</dbReference>
<sequence length="1101" mass="123278">MTPLLERQLRRAFNLDDTVTLERWLDDLKSKSDDDQIEGTADFKQGLASLISRVDESYAFFERDITLRDRSLRISSEELMTVNKKVRQEYGEQKAVIETLRRAVNQLLEERNKPLIDENFTNLSDLSALTYELINEQKNANNELLLQRKAMDKHGIVATIDLNGILLSANDKCCQLSGYSRDELIGKSTNIFRVQNIPIAEQTRILATLIKGEIWQGELHSFTKTNEPWTVFATVVPIVEYNKRVNRLVVICTDMSEQMRLARKLREDRAFHQSITNSIGEGVYAVNGEGKAQFLNPAASRLLGWTVEELEDRRFHDTVHYQKGDGTLLPREECPVNLSIRAGKSYASYEDYFTDKRGRLFPISIVAVPLLDEDGRPDGHVGVFSDISSRKAIEHKLQKAYDTAQGANKAKSDFLATMSHEIRTPMNAIIGLTHLALETQDEDQRQQYLEKVQRSSNALLELMNSILDFSKVEADKVDILNEPFTLTKTIEKLAQVFQVKAQQKGLQLLFDIRYNTNSPCRGDSEKIYQVLLNLLSNAIKFTDNGYVVLKVNKREDKLFFSVSDTGMGISDAGKSKLFNAFVQADASISRKFGGTGLGLAICKRLVELMGGELTLKSKIHEGSCFAFSLPVCVDEGPVIKPFLPVSLPSDVLCIQTHDSVAQGCQILAQTLKRLSINCEIVDEHKARIASTGQQTIAFLSDNEASWKVFLDRLNNNDDVQLRCNIIVSPLSRADVQKRLGKKRYNEFRFVELPFSDRELISALSPLELPFTEAAKERLESKKWRIKRLSNKRILVVDDDLISLEISQQILVDLGMTVVTAATGEHALTLCESNTFDAILLDCHLPGISGYDVADKLVNREGWLTPIIALSADETNEASEKALTAGMCYHLVKPATADEIVHTIDSHIHAGYIDIDAPERADEFTISLLAFYTAYSQRSVMTDLLNIIQSPSHTSDLLNALLVDARKIGATTLERCLEVLLESLQRPDTAIAKHVSDLSYALDATLRLIAHTIDKNDEIENTNVDPDVDNGALLASLKQTKDALETYDAKALEHISLLAAQFSESSHAHTIAHLKQLTSVYDFESALTVIETLINDVIHEST</sequence>
<dbReference type="Pfam" id="PF08448">
    <property type="entry name" value="PAS_4"/>
    <property type="match status" value="1"/>
</dbReference>
<dbReference type="Pfam" id="PF02518">
    <property type="entry name" value="HATPase_c"/>
    <property type="match status" value="1"/>
</dbReference>
<dbReference type="InterPro" id="IPR036890">
    <property type="entry name" value="HATPase_C_sf"/>
</dbReference>
<dbReference type="PRINTS" id="PR00344">
    <property type="entry name" value="BCTRLSENSOR"/>
</dbReference>
<evidence type="ECO:0000313" key="11">
    <source>
        <dbReference type="Proteomes" id="UP000239539"/>
    </source>
</evidence>
<keyword evidence="3 5" id="KW-0597">Phosphoprotein</keyword>
<dbReference type="RefSeq" id="WP_105930724.1">
    <property type="nucleotide sequence ID" value="NZ_PVNO01000024.1"/>
</dbReference>
<dbReference type="SMART" id="SM00387">
    <property type="entry name" value="HATPase_c"/>
    <property type="match status" value="1"/>
</dbReference>
<dbReference type="InterPro" id="IPR000014">
    <property type="entry name" value="PAS"/>
</dbReference>
<keyword evidence="10" id="KW-0808">Transferase</keyword>
<feature type="domain" description="PAS" evidence="8">
    <location>
        <begin position="157"/>
        <end position="213"/>
    </location>
</feature>
<name>A0ABX5CPB2_9ALTE</name>
<dbReference type="PROSITE" id="PS50109">
    <property type="entry name" value="HIS_KIN"/>
    <property type="match status" value="1"/>
</dbReference>
<proteinExistence type="predicted"/>
<feature type="domain" description="PAS" evidence="8">
    <location>
        <begin position="268"/>
        <end position="320"/>
    </location>
</feature>
<dbReference type="CDD" id="cd00082">
    <property type="entry name" value="HisKA"/>
    <property type="match status" value="1"/>
</dbReference>
<keyword evidence="10" id="KW-0418">Kinase</keyword>
<dbReference type="GO" id="GO:0016301">
    <property type="term" value="F:kinase activity"/>
    <property type="evidence" value="ECO:0007669"/>
    <property type="project" value="UniProtKB-KW"/>
</dbReference>
<dbReference type="SMART" id="SM00448">
    <property type="entry name" value="REC"/>
    <property type="match status" value="1"/>
</dbReference>
<organism evidence="10 11">
    <name type="scientific">Alteromonas gracilis</name>
    <dbReference type="NCBI Taxonomy" id="1479524"/>
    <lineage>
        <taxon>Bacteria</taxon>
        <taxon>Pseudomonadati</taxon>
        <taxon>Pseudomonadota</taxon>
        <taxon>Gammaproteobacteria</taxon>
        <taxon>Alteromonadales</taxon>
        <taxon>Alteromonadaceae</taxon>
        <taxon>Alteromonas/Salinimonas group</taxon>
        <taxon>Alteromonas</taxon>
    </lineage>
</organism>
<dbReference type="Gene3D" id="3.30.450.20">
    <property type="entry name" value="PAS domain"/>
    <property type="match status" value="2"/>
</dbReference>
<reference evidence="11" key="1">
    <citation type="journal article" date="2020" name="Int. J. Syst. Evol. Microbiol.">
        <title>Alteromonas alba sp. nov., a marine bacterium isolated from the seawater of the West Pacific Ocean.</title>
        <authorList>
            <person name="Sun C."/>
            <person name="Wu Y.-H."/>
            <person name="Xamxidin M."/>
            <person name="Cheng H."/>
            <person name="Xu X.-W."/>
        </authorList>
    </citation>
    <scope>NUCLEOTIDE SEQUENCE [LARGE SCALE GENOMIC DNA]</scope>
    <source>
        <strain evidence="11">9a2</strain>
    </source>
</reference>
<dbReference type="Gene3D" id="3.40.50.2300">
    <property type="match status" value="1"/>
</dbReference>
<dbReference type="CDD" id="cd16922">
    <property type="entry name" value="HATPase_EvgS-ArcB-TorS-like"/>
    <property type="match status" value="1"/>
</dbReference>
<evidence type="ECO:0000259" key="9">
    <source>
        <dbReference type="PROSITE" id="PS50113"/>
    </source>
</evidence>
<keyword evidence="4" id="KW-0902">Two-component regulatory system</keyword>
<dbReference type="NCBIfam" id="TIGR00229">
    <property type="entry name" value="sensory_box"/>
    <property type="match status" value="2"/>
</dbReference>
<evidence type="ECO:0000256" key="3">
    <source>
        <dbReference type="ARBA" id="ARBA00022553"/>
    </source>
</evidence>
<feature type="domain" description="PAC" evidence="9">
    <location>
        <begin position="347"/>
        <end position="399"/>
    </location>
</feature>
<evidence type="ECO:0000259" key="7">
    <source>
        <dbReference type="PROSITE" id="PS50110"/>
    </source>
</evidence>
<protein>
    <recommendedName>
        <fullName evidence="2">histidine kinase</fullName>
        <ecNumber evidence="2">2.7.13.3</ecNumber>
    </recommendedName>
</protein>
<dbReference type="Pfam" id="PF00072">
    <property type="entry name" value="Response_reg"/>
    <property type="match status" value="1"/>
</dbReference>
<dbReference type="SMART" id="SM00388">
    <property type="entry name" value="HisKA"/>
    <property type="match status" value="1"/>
</dbReference>
<evidence type="ECO:0000256" key="5">
    <source>
        <dbReference type="PROSITE-ProRule" id="PRU00169"/>
    </source>
</evidence>
<feature type="domain" description="Response regulatory" evidence="7">
    <location>
        <begin position="792"/>
        <end position="907"/>
    </location>
</feature>
<evidence type="ECO:0000256" key="2">
    <source>
        <dbReference type="ARBA" id="ARBA00012438"/>
    </source>
</evidence>
<dbReference type="InterPro" id="IPR035965">
    <property type="entry name" value="PAS-like_dom_sf"/>
</dbReference>
<dbReference type="SUPFAM" id="SSF55874">
    <property type="entry name" value="ATPase domain of HSP90 chaperone/DNA topoisomerase II/histidine kinase"/>
    <property type="match status" value="1"/>
</dbReference>
<evidence type="ECO:0000259" key="6">
    <source>
        <dbReference type="PROSITE" id="PS50109"/>
    </source>
</evidence>
<dbReference type="InterPro" id="IPR004358">
    <property type="entry name" value="Sig_transdc_His_kin-like_C"/>
</dbReference>
<dbReference type="InterPro" id="IPR011006">
    <property type="entry name" value="CheY-like_superfamily"/>
</dbReference>
<dbReference type="EMBL" id="PVNO01000024">
    <property type="protein sequence ID" value="PRO69409.1"/>
    <property type="molecule type" value="Genomic_DNA"/>
</dbReference>
<dbReference type="InterPro" id="IPR000700">
    <property type="entry name" value="PAS-assoc_C"/>
</dbReference>
<dbReference type="InterPro" id="IPR003661">
    <property type="entry name" value="HisK_dim/P_dom"/>
</dbReference>
<dbReference type="InterPro" id="IPR001610">
    <property type="entry name" value="PAC"/>
</dbReference>
<dbReference type="SMART" id="SM00086">
    <property type="entry name" value="PAC"/>
    <property type="match status" value="2"/>
</dbReference>
<comment type="caution">
    <text evidence="10">The sequence shown here is derived from an EMBL/GenBank/DDBJ whole genome shotgun (WGS) entry which is preliminary data.</text>
</comment>
<dbReference type="PANTHER" id="PTHR45339">
    <property type="entry name" value="HYBRID SIGNAL TRANSDUCTION HISTIDINE KINASE J"/>
    <property type="match status" value="1"/>
</dbReference>
<dbReference type="SUPFAM" id="SSF52172">
    <property type="entry name" value="CheY-like"/>
    <property type="match status" value="1"/>
</dbReference>
<dbReference type="Proteomes" id="UP000239539">
    <property type="component" value="Unassembled WGS sequence"/>
</dbReference>
<evidence type="ECO:0000313" key="10">
    <source>
        <dbReference type="EMBL" id="PRO69409.1"/>
    </source>
</evidence>
<evidence type="ECO:0000259" key="8">
    <source>
        <dbReference type="PROSITE" id="PS50112"/>
    </source>
</evidence>
<dbReference type="InterPro" id="IPR005467">
    <property type="entry name" value="His_kinase_dom"/>
</dbReference>